<evidence type="ECO:0000313" key="2">
    <source>
        <dbReference type="EMBL" id="OGE64697.1"/>
    </source>
</evidence>
<comment type="caution">
    <text evidence="2">The sequence shown here is derived from an EMBL/GenBank/DDBJ whole genome shotgun (WGS) entry which is preliminary data.</text>
</comment>
<evidence type="ECO:0000313" key="3">
    <source>
        <dbReference type="Proteomes" id="UP000183317"/>
    </source>
</evidence>
<dbReference type="AlphaFoldDB" id="A0A1F5MH48"/>
<sequence>MNTAVNFDDKLRENVVPHAQTYDPTFNQDKATPSDSKPVLDKELTGEAKAENVGFEELSEEVESKNRDLKAILKNLFMPFVGGTEKREGPLGKIWNKMERLKIQRHVKQKDEHDPDQEIE</sequence>
<organism evidence="2 3">
    <name type="scientific">Candidatus Daviesbacteria bacterium RIFCSPLOWO2_02_FULL_36_8</name>
    <dbReference type="NCBI Taxonomy" id="1797793"/>
    <lineage>
        <taxon>Bacteria</taxon>
        <taxon>Candidatus Daviesiibacteriota</taxon>
    </lineage>
</organism>
<gene>
    <name evidence="2" type="ORF">A3J13_00830</name>
</gene>
<evidence type="ECO:0000256" key="1">
    <source>
        <dbReference type="SAM" id="MobiDB-lite"/>
    </source>
</evidence>
<dbReference type="Proteomes" id="UP000183317">
    <property type="component" value="Unassembled WGS sequence"/>
</dbReference>
<reference evidence="2 3" key="1">
    <citation type="journal article" date="2016" name="Nat. Commun.">
        <title>Thousands of microbial genomes shed light on interconnected biogeochemical processes in an aquifer system.</title>
        <authorList>
            <person name="Anantharaman K."/>
            <person name="Brown C.T."/>
            <person name="Hug L.A."/>
            <person name="Sharon I."/>
            <person name="Castelle C.J."/>
            <person name="Probst A.J."/>
            <person name="Thomas B.C."/>
            <person name="Singh A."/>
            <person name="Wilkins M.J."/>
            <person name="Karaoz U."/>
            <person name="Brodie E.L."/>
            <person name="Williams K.H."/>
            <person name="Hubbard S.S."/>
            <person name="Banfield J.F."/>
        </authorList>
    </citation>
    <scope>NUCLEOTIDE SEQUENCE [LARGE SCALE GENOMIC DNA]</scope>
</reference>
<dbReference type="EMBL" id="MFDU01000002">
    <property type="protein sequence ID" value="OGE64697.1"/>
    <property type="molecule type" value="Genomic_DNA"/>
</dbReference>
<proteinExistence type="predicted"/>
<feature type="compositionally biased region" description="Polar residues" evidence="1">
    <location>
        <begin position="22"/>
        <end position="35"/>
    </location>
</feature>
<feature type="region of interest" description="Disordered" evidence="1">
    <location>
        <begin position="20"/>
        <end position="39"/>
    </location>
</feature>
<name>A0A1F5MH48_9BACT</name>
<accession>A0A1F5MH48</accession>
<protein>
    <submittedName>
        <fullName evidence="2">Uncharacterized protein</fullName>
    </submittedName>
</protein>